<dbReference type="PROSITE" id="PS51917">
    <property type="entry name" value="PRU"/>
    <property type="match status" value="1"/>
</dbReference>
<proteinExistence type="inferred from homology"/>
<dbReference type="InterPro" id="IPR044868">
    <property type="entry name" value="Rpn13/ADRM1_Pru"/>
</dbReference>
<evidence type="ECO:0000256" key="6">
    <source>
        <dbReference type="ARBA" id="ARBA00023242"/>
    </source>
</evidence>
<dbReference type="PANTHER" id="PTHR12225:SF0">
    <property type="entry name" value="PROTEASOMAL UBIQUITIN RECEPTOR ADRM1"/>
    <property type="match status" value="1"/>
</dbReference>
<dbReference type="GO" id="GO:0005634">
    <property type="term" value="C:nucleus"/>
    <property type="evidence" value="ECO:0007669"/>
    <property type="project" value="UniProtKB-SubCell"/>
</dbReference>
<feature type="region of interest" description="Disordered" evidence="9">
    <location>
        <begin position="358"/>
        <end position="389"/>
    </location>
</feature>
<protein>
    <recommendedName>
        <fullName evidence="8">Proteasomal ubiquitin receptor ADRM1 homolog</fullName>
    </recommendedName>
</protein>
<dbReference type="GO" id="GO:0008541">
    <property type="term" value="C:proteasome regulatory particle, lid subcomplex"/>
    <property type="evidence" value="ECO:0007669"/>
    <property type="project" value="TreeGrafter"/>
</dbReference>
<evidence type="ECO:0000256" key="1">
    <source>
        <dbReference type="ARBA" id="ARBA00004123"/>
    </source>
</evidence>
<keyword evidence="6" id="KW-0539">Nucleus</keyword>
<evidence type="ECO:0000256" key="7">
    <source>
        <dbReference type="ARBA" id="ARBA00054744"/>
    </source>
</evidence>
<feature type="domain" description="Pru" evidence="11">
    <location>
        <begin position="12"/>
        <end position="126"/>
    </location>
</feature>
<dbReference type="EMBL" id="MTYJ01000148">
    <property type="protein sequence ID" value="OQV12308.1"/>
    <property type="molecule type" value="Genomic_DNA"/>
</dbReference>
<comment type="subcellular location">
    <subcellularLocation>
        <location evidence="2">Cytoplasm</location>
    </subcellularLocation>
    <subcellularLocation>
        <location evidence="1">Nucleus</location>
    </subcellularLocation>
</comment>
<accession>A0A1W0WAV1</accession>
<evidence type="ECO:0000256" key="8">
    <source>
        <dbReference type="ARBA" id="ARBA00070663"/>
    </source>
</evidence>
<evidence type="ECO:0000256" key="4">
    <source>
        <dbReference type="ARBA" id="ARBA00022490"/>
    </source>
</evidence>
<dbReference type="FunFam" id="2.30.29.70:FF:000001">
    <property type="entry name" value="Proteasomal ubiquitin receptor ADRM1"/>
    <property type="match status" value="1"/>
</dbReference>
<dbReference type="PROSITE" id="PS51916">
    <property type="entry name" value="DEUBAD"/>
    <property type="match status" value="1"/>
</dbReference>
<dbReference type="AlphaFoldDB" id="A0A1W0WAV1"/>
<dbReference type="OrthoDB" id="340431at2759"/>
<organism evidence="12 13">
    <name type="scientific">Hypsibius exemplaris</name>
    <name type="common">Freshwater tardigrade</name>
    <dbReference type="NCBI Taxonomy" id="2072580"/>
    <lineage>
        <taxon>Eukaryota</taxon>
        <taxon>Metazoa</taxon>
        <taxon>Ecdysozoa</taxon>
        <taxon>Tardigrada</taxon>
        <taxon>Eutardigrada</taxon>
        <taxon>Parachela</taxon>
        <taxon>Hypsibioidea</taxon>
        <taxon>Hypsibiidae</taxon>
        <taxon>Hypsibius</taxon>
    </lineage>
</organism>
<dbReference type="Pfam" id="PF04683">
    <property type="entry name" value="Rpn13_ADRM1_Pru"/>
    <property type="match status" value="1"/>
</dbReference>
<dbReference type="Pfam" id="PF16550">
    <property type="entry name" value="RPN13_C"/>
    <property type="match status" value="1"/>
</dbReference>
<evidence type="ECO:0000256" key="9">
    <source>
        <dbReference type="SAM" id="MobiDB-lite"/>
    </source>
</evidence>
<dbReference type="InterPro" id="IPR032368">
    <property type="entry name" value="RPN13_DEUBAD"/>
</dbReference>
<dbReference type="GO" id="GO:0005737">
    <property type="term" value="C:cytoplasm"/>
    <property type="evidence" value="ECO:0007669"/>
    <property type="project" value="UniProtKB-SubCell"/>
</dbReference>
<sequence length="389" mass="41252">MALFGRTTQQRGASRYLVEFKAGRMTMEGKTVKADPRAGIVYIIKSEEDSLLHFCWKERAAATAEDDLIVFANDVELKKVPQCKDGRVFVLKVKETGRKLFYWIQEPDAAKDDENLKKVSEYLAGKTPPRNAAGAGAEGGGLPADLQAMGIDDAALQEMLGGVDRNQLMQLLGMQGGGGAGNLLQGLRSAVRQEGSAAAAPTATPTSRPPTGNASARGAPRKTATNAAPTSRIQLADLRSILGAVAPGAPAATEESAPIDWTPALSQSLLLPILSNPAFVERLTPHLPQDPLVPQTAQEVMSTIQSPQFQQAIGAFTSAFETRQLGPLIQEFNLGPQAVQAAQNGDFRAFVKALEKKKEEEAAPADSAAKPAAVGPSKPNNDDDEMSVD</sequence>
<comment type="similarity">
    <text evidence="3">Belongs to the ADRM1 family.</text>
</comment>
<dbReference type="Proteomes" id="UP000192578">
    <property type="component" value="Unassembled WGS sequence"/>
</dbReference>
<evidence type="ECO:0000256" key="3">
    <source>
        <dbReference type="ARBA" id="ARBA00009216"/>
    </source>
</evidence>
<feature type="compositionally biased region" description="Low complexity" evidence="9">
    <location>
        <begin position="364"/>
        <end position="373"/>
    </location>
</feature>
<reference evidence="13" key="1">
    <citation type="submission" date="2017-01" db="EMBL/GenBank/DDBJ databases">
        <title>Comparative genomics of anhydrobiosis in the tardigrade Hypsibius dujardini.</title>
        <authorList>
            <person name="Yoshida Y."/>
            <person name="Koutsovoulos G."/>
            <person name="Laetsch D."/>
            <person name="Stevens L."/>
            <person name="Kumar S."/>
            <person name="Horikawa D."/>
            <person name="Ishino K."/>
            <person name="Komine S."/>
            <person name="Tomita M."/>
            <person name="Blaxter M."/>
            <person name="Arakawa K."/>
        </authorList>
    </citation>
    <scope>NUCLEOTIDE SEQUENCE [LARGE SCALE GENOMIC DNA]</scope>
    <source>
        <strain evidence="13">Z151</strain>
    </source>
</reference>
<comment type="function">
    <text evidence="7">May function as a proteasomal ubiquitin receptor. May promote the deubiquitinating activity associated with the 26S proteasome.</text>
</comment>
<evidence type="ECO:0000259" key="10">
    <source>
        <dbReference type="PROSITE" id="PS51916"/>
    </source>
</evidence>
<keyword evidence="4" id="KW-0963">Cytoplasm</keyword>
<dbReference type="InterPro" id="IPR006773">
    <property type="entry name" value="Rpn13/ADRM1"/>
</dbReference>
<feature type="domain" description="DEUBAD" evidence="10">
    <location>
        <begin position="252"/>
        <end position="364"/>
    </location>
</feature>
<dbReference type="InterPro" id="IPR038633">
    <property type="entry name" value="Rpn13/ADRM1_Pru_sf"/>
</dbReference>
<evidence type="ECO:0000256" key="5">
    <source>
        <dbReference type="ARBA" id="ARBA00022942"/>
    </source>
</evidence>
<dbReference type="GO" id="GO:0070628">
    <property type="term" value="F:proteasome binding"/>
    <property type="evidence" value="ECO:0007669"/>
    <property type="project" value="TreeGrafter"/>
</dbReference>
<evidence type="ECO:0000256" key="2">
    <source>
        <dbReference type="ARBA" id="ARBA00004496"/>
    </source>
</evidence>
<name>A0A1W0WAV1_HYPEX</name>
<evidence type="ECO:0000313" key="12">
    <source>
        <dbReference type="EMBL" id="OQV12308.1"/>
    </source>
</evidence>
<comment type="caution">
    <text evidence="12">The sequence shown here is derived from an EMBL/GenBank/DDBJ whole genome shotgun (WGS) entry which is preliminary data.</text>
</comment>
<keyword evidence="13" id="KW-1185">Reference proteome</keyword>
<dbReference type="PANTHER" id="PTHR12225">
    <property type="entry name" value="ADHESION REGULATING MOLECULE 1 110 KDA CELL MEMBRANE GLYCOPROTEIN"/>
    <property type="match status" value="1"/>
</dbReference>
<evidence type="ECO:0000259" key="11">
    <source>
        <dbReference type="PROSITE" id="PS51917"/>
    </source>
</evidence>
<gene>
    <name evidence="12" type="ORF">BV898_13420</name>
</gene>
<dbReference type="Gene3D" id="1.10.2020.20">
    <property type="match status" value="1"/>
</dbReference>
<dbReference type="InterPro" id="IPR038108">
    <property type="entry name" value="RPN13_DEUBAD_sf"/>
</dbReference>
<keyword evidence="12" id="KW-0675">Receptor</keyword>
<dbReference type="Gene3D" id="2.30.29.70">
    <property type="entry name" value="Proteasomal ubiquitin receptor Rpn13/ADRM1"/>
    <property type="match status" value="1"/>
</dbReference>
<dbReference type="GO" id="GO:0061133">
    <property type="term" value="F:endopeptidase activator activity"/>
    <property type="evidence" value="ECO:0007669"/>
    <property type="project" value="TreeGrafter"/>
</dbReference>
<feature type="compositionally biased region" description="Low complexity" evidence="9">
    <location>
        <begin position="196"/>
        <end position="211"/>
    </location>
</feature>
<keyword evidence="5" id="KW-0647">Proteasome</keyword>
<dbReference type="CDD" id="cd13314">
    <property type="entry name" value="PH_Rpn13"/>
    <property type="match status" value="1"/>
</dbReference>
<dbReference type="InterPro" id="IPR044867">
    <property type="entry name" value="DEUBAD_dom"/>
</dbReference>
<feature type="region of interest" description="Disordered" evidence="9">
    <location>
        <begin position="192"/>
        <end position="230"/>
    </location>
</feature>
<evidence type="ECO:0000313" key="13">
    <source>
        <dbReference type="Proteomes" id="UP000192578"/>
    </source>
</evidence>